<dbReference type="Gene3D" id="1.10.10.10">
    <property type="entry name" value="Winged helix-like DNA-binding domain superfamily/Winged helix DNA-binding domain"/>
    <property type="match status" value="1"/>
</dbReference>
<evidence type="ECO:0000259" key="9">
    <source>
        <dbReference type="Pfam" id="PF17683"/>
    </source>
</evidence>
<dbReference type="GO" id="GO:0005674">
    <property type="term" value="C:transcription factor TFIIF complex"/>
    <property type="evidence" value="ECO:0007669"/>
    <property type="project" value="InterPro"/>
</dbReference>
<dbReference type="CDD" id="cd07980">
    <property type="entry name" value="TFIIF_beta"/>
    <property type="match status" value="1"/>
</dbReference>
<feature type="region of interest" description="Disordered" evidence="7">
    <location>
        <begin position="335"/>
        <end position="376"/>
    </location>
</feature>
<dbReference type="InterPro" id="IPR011039">
    <property type="entry name" value="TFIIF_interaction"/>
</dbReference>
<evidence type="ECO:0008006" key="12">
    <source>
        <dbReference type="Google" id="ProtNLM"/>
    </source>
</evidence>
<organism evidence="10 11">
    <name type="scientific">Venturia effusa</name>
    <dbReference type="NCBI Taxonomy" id="50376"/>
    <lineage>
        <taxon>Eukaryota</taxon>
        <taxon>Fungi</taxon>
        <taxon>Dikarya</taxon>
        <taxon>Ascomycota</taxon>
        <taxon>Pezizomycotina</taxon>
        <taxon>Dothideomycetes</taxon>
        <taxon>Pleosporomycetidae</taxon>
        <taxon>Venturiales</taxon>
        <taxon>Venturiaceae</taxon>
        <taxon>Venturia</taxon>
    </lineage>
</organism>
<dbReference type="InterPro" id="IPR040504">
    <property type="entry name" value="TFIIF_beta_N"/>
</dbReference>
<evidence type="ECO:0000313" key="11">
    <source>
        <dbReference type="Proteomes" id="UP000316270"/>
    </source>
</evidence>
<name>A0A517LBF0_9PEZI</name>
<dbReference type="InterPro" id="IPR036390">
    <property type="entry name" value="WH_DNA-bd_sf"/>
</dbReference>
<dbReference type="Pfam" id="PF02270">
    <property type="entry name" value="TFIIF_beta"/>
    <property type="match status" value="1"/>
</dbReference>
<feature type="region of interest" description="Disordered" evidence="7">
    <location>
        <begin position="1"/>
        <end position="23"/>
    </location>
</feature>
<evidence type="ECO:0000256" key="5">
    <source>
        <dbReference type="ARBA" id="ARBA00023163"/>
    </source>
</evidence>
<keyword evidence="5" id="KW-0804">Transcription</keyword>
<keyword evidence="6" id="KW-0539">Nucleus</keyword>
<dbReference type="EMBL" id="CP042192">
    <property type="protein sequence ID" value="QDS72948.1"/>
    <property type="molecule type" value="Genomic_DNA"/>
</dbReference>
<dbReference type="GO" id="GO:0003677">
    <property type="term" value="F:DNA binding"/>
    <property type="evidence" value="ECO:0007669"/>
    <property type="project" value="UniProtKB-KW"/>
</dbReference>
<dbReference type="Pfam" id="PF17683">
    <property type="entry name" value="TFIIF_beta_N"/>
    <property type="match status" value="1"/>
</dbReference>
<comment type="subcellular location">
    <subcellularLocation>
        <location evidence="1">Nucleus</location>
    </subcellularLocation>
</comment>
<evidence type="ECO:0000256" key="2">
    <source>
        <dbReference type="ARBA" id="ARBA00009543"/>
    </source>
</evidence>
<evidence type="ECO:0000259" key="8">
    <source>
        <dbReference type="Pfam" id="PF02270"/>
    </source>
</evidence>
<accession>A0A517LBF0</accession>
<dbReference type="InterPro" id="IPR003196">
    <property type="entry name" value="TFIIF_beta"/>
</dbReference>
<feature type="domain" description="TFIIF beta subunit HTH" evidence="8">
    <location>
        <begin position="257"/>
        <end position="321"/>
    </location>
</feature>
<dbReference type="GO" id="GO:0006367">
    <property type="term" value="P:transcription initiation at RNA polymerase II promoter"/>
    <property type="evidence" value="ECO:0007669"/>
    <property type="project" value="InterPro"/>
</dbReference>
<evidence type="ECO:0000256" key="4">
    <source>
        <dbReference type="ARBA" id="ARBA00023125"/>
    </source>
</evidence>
<dbReference type="OrthoDB" id="26094at2759"/>
<feature type="domain" description="TFIIF beta subunit N-terminal" evidence="9">
    <location>
        <begin position="58"/>
        <end position="190"/>
    </location>
</feature>
<keyword evidence="11" id="KW-1185">Reference proteome</keyword>
<dbReference type="InterPro" id="IPR040450">
    <property type="entry name" value="TFIIF_beta_HTH"/>
</dbReference>
<sequence>MSNGMKIEPQDFSNIKLDPDHPSPSMADIDEFEDTGELIMPKVGPNWAGPGQMSLPQGWLLRIPKELWAGLVDLPMDEEIRIGDVKVWNMQGKEKWRLEFNQNLPGWDQIPKQYDMNKTDATAKKDKDPTLKNTFIFSEKNMPGFKRNNGVDTKTGGPVKVEKPYKKGPRTIPKHTEMLCQLDAEFTCSPRDNEEFRRIRAAKDEKIKASSRSYTLAGKDEAAELHREAMKIGERGNIVTSGLGTKSKKKSQEDKFVRMEENDLISAIADLFRRYRYYTMDTMRVQLKQPKAYLIEVMRKIGKRVDGGQANNYWGLNDTYQDALDRGFGQDVKAEEMAPVLKLEDGDEEDEDGDHTMGDGGVDDDDGSDDDVFEEA</sequence>
<dbReference type="PANTHER" id="PTHR10445">
    <property type="entry name" value="GENERAL TRANSCRIPTION FACTOR IIF SUBUNIT 2"/>
    <property type="match status" value="1"/>
</dbReference>
<dbReference type="AlphaFoldDB" id="A0A517LBF0"/>
<proteinExistence type="inferred from homology"/>
<evidence type="ECO:0000256" key="1">
    <source>
        <dbReference type="ARBA" id="ARBA00004123"/>
    </source>
</evidence>
<evidence type="ECO:0000256" key="7">
    <source>
        <dbReference type="SAM" id="MobiDB-lite"/>
    </source>
</evidence>
<keyword evidence="4" id="KW-0238">DNA-binding</keyword>
<gene>
    <name evidence="10" type="ORF">FKW77_008401</name>
</gene>
<dbReference type="SUPFAM" id="SSF46785">
    <property type="entry name" value="Winged helix' DNA-binding domain"/>
    <property type="match status" value="1"/>
</dbReference>
<dbReference type="InterPro" id="IPR036388">
    <property type="entry name" value="WH-like_DNA-bd_sf"/>
</dbReference>
<feature type="compositionally biased region" description="Acidic residues" evidence="7">
    <location>
        <begin position="361"/>
        <end position="376"/>
    </location>
</feature>
<dbReference type="SUPFAM" id="SSF50916">
    <property type="entry name" value="Rap30/74 interaction domains"/>
    <property type="match status" value="1"/>
</dbReference>
<protein>
    <recommendedName>
        <fullName evidence="12">Transcription initiation factor IIF subunit beta</fullName>
    </recommendedName>
</protein>
<dbReference type="STRING" id="50376.A0A517LBF0"/>
<evidence type="ECO:0000256" key="3">
    <source>
        <dbReference type="ARBA" id="ARBA00023015"/>
    </source>
</evidence>
<evidence type="ECO:0000256" key="6">
    <source>
        <dbReference type="ARBA" id="ARBA00023242"/>
    </source>
</evidence>
<evidence type="ECO:0000313" key="10">
    <source>
        <dbReference type="EMBL" id="QDS72948.1"/>
    </source>
</evidence>
<dbReference type="PANTHER" id="PTHR10445:SF0">
    <property type="entry name" value="GENERAL TRANSCRIPTION FACTOR IIF SUBUNIT 2"/>
    <property type="match status" value="1"/>
</dbReference>
<reference evidence="10 11" key="1">
    <citation type="submission" date="2019-07" db="EMBL/GenBank/DDBJ databases">
        <title>Finished genome of Venturia effusa.</title>
        <authorList>
            <person name="Young C.A."/>
            <person name="Cox M.P."/>
            <person name="Ganley A.R.D."/>
            <person name="David W.J."/>
        </authorList>
    </citation>
    <scope>NUCLEOTIDE SEQUENCE [LARGE SCALE GENOMIC DNA]</scope>
    <source>
        <strain evidence="11">albino</strain>
    </source>
</reference>
<keyword evidence="3" id="KW-0805">Transcription regulation</keyword>
<feature type="region of interest" description="Disordered" evidence="7">
    <location>
        <begin position="146"/>
        <end position="170"/>
    </location>
</feature>
<comment type="similarity">
    <text evidence="2">Belongs to the TFIIF beta subunit family.</text>
</comment>
<dbReference type="Proteomes" id="UP000316270">
    <property type="component" value="Chromosome 8"/>
</dbReference>